<dbReference type="PROSITE" id="PS50056">
    <property type="entry name" value="TYR_PHOSPHATASE_2"/>
    <property type="match status" value="1"/>
</dbReference>
<dbReference type="GO" id="GO:0005737">
    <property type="term" value="C:cytoplasm"/>
    <property type="evidence" value="ECO:0007669"/>
    <property type="project" value="TreeGrafter"/>
</dbReference>
<dbReference type="PANTHER" id="PTHR10159">
    <property type="entry name" value="DUAL SPECIFICITY PROTEIN PHOSPHATASE"/>
    <property type="match status" value="1"/>
</dbReference>
<dbReference type="EC" id="3.1.3.48" evidence="2"/>
<name>A0A0A1U9M0_ENTIV</name>
<dbReference type="Gene3D" id="3.90.190.10">
    <property type="entry name" value="Protein tyrosine phosphatase superfamily"/>
    <property type="match status" value="1"/>
</dbReference>
<dbReference type="EMBL" id="KB206693">
    <property type="protein sequence ID" value="ELP88810.1"/>
    <property type="molecule type" value="Genomic_DNA"/>
</dbReference>
<accession>A0A0A1U9M0</accession>
<evidence type="ECO:0000256" key="4">
    <source>
        <dbReference type="ARBA" id="ARBA00022912"/>
    </source>
</evidence>
<dbReference type="SMART" id="SM00195">
    <property type="entry name" value="DSPc"/>
    <property type="match status" value="1"/>
</dbReference>
<reference evidence="8 9" key="1">
    <citation type="submission" date="2012-10" db="EMBL/GenBank/DDBJ databases">
        <authorList>
            <person name="Zafar N."/>
            <person name="Inman J."/>
            <person name="Hall N."/>
            <person name="Lorenzi H."/>
            <person name="Caler E."/>
        </authorList>
    </citation>
    <scope>NUCLEOTIDE SEQUENCE [LARGE SCALE GENOMIC DNA]</scope>
    <source>
        <strain evidence="8 9">IP1</strain>
    </source>
</reference>
<dbReference type="GO" id="GO:0043409">
    <property type="term" value="P:negative regulation of MAPK cascade"/>
    <property type="evidence" value="ECO:0007669"/>
    <property type="project" value="TreeGrafter"/>
</dbReference>
<sequence>MSHNRSLFDYFVIRRSTSVSQSYISETVTQSELDISKEKKPKKSLEDYDFTIITHPFSVLKIKPLQTTNQPTPKKIQKFLKHKKVKTRREILCKDKNTRKFKYLKFDCTSRGTEICKNVFIGSAHVACNTNWLKENKIKKVINVTPNLVCFYENRSNVEYHYFQHQIVTLRVPVRDESDAPIEMYFDELKQHIDEARSHNENVFVHCEKGLSRSACVIVAYLMMTYQINIKTAEKIFKERFYRIALHSGFYQKLSLLEDQNKTQKCQKRKTRKSAEKVNEELVKFIINEMEMKKVEE</sequence>
<dbReference type="InterPro" id="IPR029021">
    <property type="entry name" value="Prot-tyrosine_phosphatase-like"/>
</dbReference>
<evidence type="ECO:0000259" key="6">
    <source>
        <dbReference type="PROSITE" id="PS50054"/>
    </source>
</evidence>
<dbReference type="PROSITE" id="PS00383">
    <property type="entry name" value="TYR_PHOSPHATASE_1"/>
    <property type="match status" value="1"/>
</dbReference>
<comment type="catalytic activity">
    <reaction evidence="5">
        <text>O-phospho-L-seryl-[protein] + H2O = L-seryl-[protein] + phosphate</text>
        <dbReference type="Rhea" id="RHEA:20629"/>
        <dbReference type="Rhea" id="RHEA-COMP:9863"/>
        <dbReference type="Rhea" id="RHEA-COMP:11604"/>
        <dbReference type="ChEBI" id="CHEBI:15377"/>
        <dbReference type="ChEBI" id="CHEBI:29999"/>
        <dbReference type="ChEBI" id="CHEBI:43474"/>
        <dbReference type="ChEBI" id="CHEBI:83421"/>
        <dbReference type="EC" id="3.1.3.16"/>
    </reaction>
</comment>
<evidence type="ECO:0000313" key="8">
    <source>
        <dbReference type="EMBL" id="ELP88810.1"/>
    </source>
</evidence>
<evidence type="ECO:0000259" key="7">
    <source>
        <dbReference type="PROSITE" id="PS50056"/>
    </source>
</evidence>
<dbReference type="VEuPathDB" id="AmoebaDB:EIN_103130"/>
<dbReference type="CDD" id="cd14498">
    <property type="entry name" value="DSP"/>
    <property type="match status" value="1"/>
</dbReference>
<evidence type="ECO:0000256" key="1">
    <source>
        <dbReference type="ARBA" id="ARBA00008601"/>
    </source>
</evidence>
<evidence type="ECO:0000256" key="3">
    <source>
        <dbReference type="ARBA" id="ARBA00022801"/>
    </source>
</evidence>
<dbReference type="AlphaFoldDB" id="A0A0A1U9M0"/>
<dbReference type="GeneID" id="14887791"/>
<feature type="domain" description="Tyrosine-protein phosphatase" evidence="6">
    <location>
        <begin position="111"/>
        <end position="263"/>
    </location>
</feature>
<dbReference type="InterPro" id="IPR000340">
    <property type="entry name" value="Dual-sp_phosphatase_cat-dom"/>
</dbReference>
<keyword evidence="3 8" id="KW-0378">Hydrolase</keyword>
<keyword evidence="9" id="KW-1185">Reference proteome</keyword>
<keyword evidence="4" id="KW-0904">Protein phosphatase</keyword>
<dbReference type="SUPFAM" id="SSF52799">
    <property type="entry name" value="(Phosphotyrosine protein) phosphatases II"/>
    <property type="match status" value="1"/>
</dbReference>
<dbReference type="Proteomes" id="UP000014680">
    <property type="component" value="Unassembled WGS sequence"/>
</dbReference>
<proteinExistence type="inferred from homology"/>
<dbReference type="Pfam" id="PF00782">
    <property type="entry name" value="DSPc"/>
    <property type="match status" value="1"/>
</dbReference>
<dbReference type="InterPro" id="IPR000387">
    <property type="entry name" value="Tyr_Pase_dom"/>
</dbReference>
<dbReference type="GO" id="GO:0017017">
    <property type="term" value="F:MAP kinase tyrosine/serine/threonine phosphatase activity"/>
    <property type="evidence" value="ECO:0007669"/>
    <property type="project" value="TreeGrafter"/>
</dbReference>
<dbReference type="InterPro" id="IPR020422">
    <property type="entry name" value="TYR_PHOSPHATASE_DUAL_dom"/>
</dbReference>
<evidence type="ECO:0000256" key="2">
    <source>
        <dbReference type="ARBA" id="ARBA00013064"/>
    </source>
</evidence>
<feature type="domain" description="Tyrosine specific protein phosphatases" evidence="7">
    <location>
        <begin position="183"/>
        <end position="254"/>
    </location>
</feature>
<evidence type="ECO:0000256" key="5">
    <source>
        <dbReference type="ARBA" id="ARBA00047761"/>
    </source>
</evidence>
<dbReference type="OrthoDB" id="10252009at2759"/>
<organism evidence="8 9">
    <name type="scientific">Entamoeba invadens IP1</name>
    <dbReference type="NCBI Taxonomy" id="370355"/>
    <lineage>
        <taxon>Eukaryota</taxon>
        <taxon>Amoebozoa</taxon>
        <taxon>Evosea</taxon>
        <taxon>Archamoebae</taxon>
        <taxon>Mastigamoebida</taxon>
        <taxon>Entamoebidae</taxon>
        <taxon>Entamoeba</taxon>
    </lineage>
</organism>
<evidence type="ECO:0000313" key="9">
    <source>
        <dbReference type="Proteomes" id="UP000014680"/>
    </source>
</evidence>
<dbReference type="KEGG" id="eiv:EIN_103130"/>
<protein>
    <recommendedName>
        <fullName evidence="2">protein-tyrosine-phosphatase</fullName>
        <ecNumber evidence="2">3.1.3.48</ecNumber>
    </recommendedName>
</protein>
<dbReference type="PROSITE" id="PS50054">
    <property type="entry name" value="TYR_PHOSPHATASE_DUAL"/>
    <property type="match status" value="1"/>
</dbReference>
<dbReference type="InterPro" id="IPR016130">
    <property type="entry name" value="Tyr_Pase_AS"/>
</dbReference>
<dbReference type="RefSeq" id="XP_004255581.1">
    <property type="nucleotide sequence ID" value="XM_004255533.1"/>
</dbReference>
<gene>
    <name evidence="8" type="ORF">EIN_103130</name>
</gene>
<dbReference type="GO" id="GO:0008330">
    <property type="term" value="F:protein tyrosine/threonine phosphatase activity"/>
    <property type="evidence" value="ECO:0007669"/>
    <property type="project" value="TreeGrafter"/>
</dbReference>
<dbReference type="GO" id="GO:0033550">
    <property type="term" value="F:MAP kinase tyrosine phosphatase activity"/>
    <property type="evidence" value="ECO:0007669"/>
    <property type="project" value="TreeGrafter"/>
</dbReference>
<comment type="similarity">
    <text evidence="1">Belongs to the protein-tyrosine phosphatase family. Non-receptor class dual specificity subfamily.</text>
</comment>
<dbReference type="PANTHER" id="PTHR10159:SF519">
    <property type="entry name" value="DUAL SPECIFICITY PROTEIN PHOSPHATASE MPK3"/>
    <property type="match status" value="1"/>
</dbReference>
<dbReference type="GO" id="GO:0004722">
    <property type="term" value="F:protein serine/threonine phosphatase activity"/>
    <property type="evidence" value="ECO:0007669"/>
    <property type="project" value="UniProtKB-EC"/>
</dbReference>